<feature type="compositionally biased region" description="Basic and acidic residues" evidence="1">
    <location>
        <begin position="150"/>
        <end position="160"/>
    </location>
</feature>
<dbReference type="OrthoDB" id="3260316at2759"/>
<feature type="compositionally biased region" description="Polar residues" evidence="1">
    <location>
        <begin position="182"/>
        <end position="198"/>
    </location>
</feature>
<sequence>MLHGHSNTLNSHFLWQEAFGYATLIQNNLPHKIQGEWRVLQIEMYGKAINMKCFQLFGTTCHVLIQRKGQSKIEAKTRKAIFTGIDQNSGGVWRYYAPPDRAICTSQNVFFPRHLPNPASSDTSNPSNKPTDSVAAENWVQVFAPSEGEMGNKADAKSEAHTSTSNNLSTRHKSKPNVPLSPINNSAQGESITSSESPTPDRTKAPASLERSHRPIAPAPTPATPAE</sequence>
<accession>A0A0B7FL42</accession>
<dbReference type="AlphaFoldDB" id="A0A0B7FL42"/>
<keyword evidence="4" id="KW-1185">Reference proteome</keyword>
<feature type="region of interest" description="Disordered" evidence="1">
    <location>
        <begin position="149"/>
        <end position="227"/>
    </location>
</feature>
<evidence type="ECO:0000313" key="4">
    <source>
        <dbReference type="Proteomes" id="UP000059188"/>
    </source>
</evidence>
<dbReference type="InterPro" id="IPR057670">
    <property type="entry name" value="SH3_retrovirus"/>
</dbReference>
<feature type="domain" description="Retroviral polymerase SH3-like" evidence="2">
    <location>
        <begin position="60"/>
        <end position="122"/>
    </location>
</feature>
<dbReference type="Proteomes" id="UP000059188">
    <property type="component" value="Unassembled WGS sequence"/>
</dbReference>
<evidence type="ECO:0000259" key="2">
    <source>
        <dbReference type="Pfam" id="PF25597"/>
    </source>
</evidence>
<evidence type="ECO:0000313" key="3">
    <source>
        <dbReference type="EMBL" id="CEL56953.1"/>
    </source>
</evidence>
<evidence type="ECO:0000256" key="1">
    <source>
        <dbReference type="SAM" id="MobiDB-lite"/>
    </source>
</evidence>
<feature type="compositionally biased region" description="Pro residues" evidence="1">
    <location>
        <begin position="217"/>
        <end position="227"/>
    </location>
</feature>
<gene>
    <name evidence="3" type="ORF">RSOLAG1IB_12036</name>
</gene>
<organism evidence="3 4">
    <name type="scientific">Thanatephorus cucumeris (strain AG1-IB / isolate 7/3/14)</name>
    <name type="common">Lettuce bottom rot fungus</name>
    <name type="synonym">Rhizoctonia solani</name>
    <dbReference type="NCBI Taxonomy" id="1108050"/>
    <lineage>
        <taxon>Eukaryota</taxon>
        <taxon>Fungi</taxon>
        <taxon>Dikarya</taxon>
        <taxon>Basidiomycota</taxon>
        <taxon>Agaricomycotina</taxon>
        <taxon>Agaricomycetes</taxon>
        <taxon>Cantharellales</taxon>
        <taxon>Ceratobasidiaceae</taxon>
        <taxon>Rhizoctonia</taxon>
        <taxon>Rhizoctonia solani AG-1</taxon>
    </lineage>
</organism>
<dbReference type="Pfam" id="PF25597">
    <property type="entry name" value="SH3_retrovirus"/>
    <property type="match status" value="1"/>
</dbReference>
<protein>
    <recommendedName>
        <fullName evidence="2">Retroviral polymerase SH3-like domain-containing protein</fullName>
    </recommendedName>
</protein>
<dbReference type="EMBL" id="LN679362">
    <property type="protein sequence ID" value="CEL56953.1"/>
    <property type="molecule type" value="Genomic_DNA"/>
</dbReference>
<reference evidence="3 4" key="1">
    <citation type="submission" date="2014-11" db="EMBL/GenBank/DDBJ databases">
        <authorList>
            <person name="Wibberg Daniel"/>
        </authorList>
    </citation>
    <scope>NUCLEOTIDE SEQUENCE [LARGE SCALE GENOMIC DNA]</scope>
    <source>
        <strain evidence="3">Rhizoctonia solani AG1-IB 7/3/14</strain>
    </source>
</reference>
<name>A0A0B7FL42_THACB</name>
<proteinExistence type="predicted"/>